<protein>
    <submittedName>
        <fullName evidence="5">Peptidase S1</fullName>
    </submittedName>
</protein>
<name>A0A856MRY9_9CYAN</name>
<accession>A0A856MRY9</accession>
<dbReference type="SUPFAM" id="SSF50494">
    <property type="entry name" value="Trypsin-like serine proteases"/>
    <property type="match status" value="1"/>
</dbReference>
<dbReference type="InterPro" id="IPR043504">
    <property type="entry name" value="Peptidase_S1_PA_chymotrypsin"/>
</dbReference>
<evidence type="ECO:0000256" key="1">
    <source>
        <dbReference type="ARBA" id="ARBA00022729"/>
    </source>
</evidence>
<dbReference type="InterPro" id="IPR001254">
    <property type="entry name" value="Trypsin_dom"/>
</dbReference>
<evidence type="ECO:0000256" key="2">
    <source>
        <dbReference type="SAM" id="MobiDB-lite"/>
    </source>
</evidence>
<dbReference type="Gene3D" id="2.40.10.10">
    <property type="entry name" value="Trypsin-like serine proteases"/>
    <property type="match status" value="2"/>
</dbReference>
<evidence type="ECO:0000256" key="3">
    <source>
        <dbReference type="SAM" id="SignalP"/>
    </source>
</evidence>
<dbReference type="PROSITE" id="PS50240">
    <property type="entry name" value="TRYPSIN_DOM"/>
    <property type="match status" value="1"/>
</dbReference>
<dbReference type="InterPro" id="IPR001314">
    <property type="entry name" value="Peptidase_S1A"/>
</dbReference>
<dbReference type="PANTHER" id="PTHR15462:SF8">
    <property type="entry name" value="SERINE PROTEASE"/>
    <property type="match status" value="1"/>
</dbReference>
<dbReference type="InterPro" id="IPR050966">
    <property type="entry name" value="Glutamyl_endopeptidase"/>
</dbReference>
<dbReference type="InterPro" id="IPR009003">
    <property type="entry name" value="Peptidase_S1_PA"/>
</dbReference>
<gene>
    <name evidence="5" type="ORF">DP114_20810</name>
</gene>
<sequence length="323" mass="35683">MKNKLISKQSIALFIAATISGITLNTWWNANAQTTPTKPTPPKYTKLQDVKNFSIKGNGKAFQPRNLQQTNQPDKADDQEFKRGVIGWDDRVPMLSRQYPWSAIGRVQGLTTKGEEYHCTGTLISEDVVLTNSHCVIDPETHQASQKILFLPNLINGKVADESDIAQVQNVIYGTDFTKTKLENQTDDWALLKLNKPIGLKYGYLGWKSLPSSTLTKNRNKYIFVGYSGDFPNTDKEKYRFFTAGKGWTASVQQGCSIVGEEGNVLLHDCDTTGGSSGGAIIGVIGNQPYIIGLNNAEYKTRDGKAIINLGVKIDFLDKLVGK</sequence>
<dbReference type="Proteomes" id="UP000503129">
    <property type="component" value="Chromosome"/>
</dbReference>
<dbReference type="KEGG" id="bsen:DP114_20810"/>
<reference evidence="5 6" key="1">
    <citation type="submission" date="2018-06" db="EMBL/GenBank/DDBJ databases">
        <title>Comparative genomics of Brasilonema spp. strains.</title>
        <authorList>
            <person name="Alvarenga D.O."/>
            <person name="Fiore M.F."/>
            <person name="Varani A.M."/>
        </authorList>
    </citation>
    <scope>NUCLEOTIDE SEQUENCE [LARGE SCALE GENOMIC DNA]</scope>
    <source>
        <strain evidence="5 6">CENA114</strain>
    </source>
</reference>
<dbReference type="GO" id="GO:0004252">
    <property type="term" value="F:serine-type endopeptidase activity"/>
    <property type="evidence" value="ECO:0007669"/>
    <property type="project" value="InterPro"/>
</dbReference>
<dbReference type="AlphaFoldDB" id="A0A856MRY9"/>
<dbReference type="RefSeq" id="WP_171977005.1">
    <property type="nucleotide sequence ID" value="NZ_CAWOXK010000001.1"/>
</dbReference>
<dbReference type="PRINTS" id="PR00722">
    <property type="entry name" value="CHYMOTRYPSIN"/>
</dbReference>
<dbReference type="Pfam" id="PF00089">
    <property type="entry name" value="Trypsin"/>
    <property type="match status" value="1"/>
</dbReference>
<dbReference type="EMBL" id="CP030118">
    <property type="protein sequence ID" value="QDL12347.1"/>
    <property type="molecule type" value="Genomic_DNA"/>
</dbReference>
<feature type="signal peptide" evidence="3">
    <location>
        <begin position="1"/>
        <end position="32"/>
    </location>
</feature>
<organism evidence="5 6">
    <name type="scientific">Brasilonema sennae CENA114</name>
    <dbReference type="NCBI Taxonomy" id="415709"/>
    <lineage>
        <taxon>Bacteria</taxon>
        <taxon>Bacillati</taxon>
        <taxon>Cyanobacteriota</taxon>
        <taxon>Cyanophyceae</taxon>
        <taxon>Nostocales</taxon>
        <taxon>Scytonemataceae</taxon>
        <taxon>Brasilonema</taxon>
        <taxon>Bromeliae group (in: Brasilonema)</taxon>
    </lineage>
</organism>
<evidence type="ECO:0000313" key="6">
    <source>
        <dbReference type="Proteomes" id="UP000503129"/>
    </source>
</evidence>
<keyword evidence="1 3" id="KW-0732">Signal</keyword>
<feature type="domain" description="Peptidase S1" evidence="4">
    <location>
        <begin position="85"/>
        <end position="322"/>
    </location>
</feature>
<feature type="chain" id="PRO_5032347541" evidence="3">
    <location>
        <begin position="33"/>
        <end position="323"/>
    </location>
</feature>
<dbReference type="PANTHER" id="PTHR15462">
    <property type="entry name" value="SERINE PROTEASE"/>
    <property type="match status" value="1"/>
</dbReference>
<proteinExistence type="predicted"/>
<dbReference type="GO" id="GO:0006508">
    <property type="term" value="P:proteolysis"/>
    <property type="evidence" value="ECO:0007669"/>
    <property type="project" value="InterPro"/>
</dbReference>
<feature type="region of interest" description="Disordered" evidence="2">
    <location>
        <begin position="57"/>
        <end position="79"/>
    </location>
</feature>
<evidence type="ECO:0000259" key="4">
    <source>
        <dbReference type="PROSITE" id="PS50240"/>
    </source>
</evidence>
<evidence type="ECO:0000313" key="5">
    <source>
        <dbReference type="EMBL" id="QDL12347.1"/>
    </source>
</evidence>
<keyword evidence="6" id="KW-1185">Reference proteome</keyword>